<name>A0A1G8TCY2_9RHOB</name>
<dbReference type="PRINTS" id="PR00598">
    <property type="entry name" value="HTHMARR"/>
</dbReference>
<accession>A0A1G8TCY2</accession>
<evidence type="ECO:0000256" key="1">
    <source>
        <dbReference type="ARBA" id="ARBA00023015"/>
    </source>
</evidence>
<feature type="domain" description="HTH marR-type" evidence="5">
    <location>
        <begin position="18"/>
        <end position="151"/>
    </location>
</feature>
<dbReference type="InterPro" id="IPR000835">
    <property type="entry name" value="HTH_MarR-typ"/>
</dbReference>
<dbReference type="PROSITE" id="PS01117">
    <property type="entry name" value="HTH_MARR_1"/>
    <property type="match status" value="1"/>
</dbReference>
<evidence type="ECO:0000313" key="6">
    <source>
        <dbReference type="EMBL" id="SDJ39439.1"/>
    </source>
</evidence>
<dbReference type="InterPro" id="IPR023187">
    <property type="entry name" value="Tscrpt_reg_MarR-type_CS"/>
</dbReference>
<evidence type="ECO:0000256" key="4">
    <source>
        <dbReference type="SAM" id="MobiDB-lite"/>
    </source>
</evidence>
<dbReference type="InterPro" id="IPR052067">
    <property type="entry name" value="Metal_resp_HTH_trans_reg"/>
</dbReference>
<dbReference type="SUPFAM" id="SSF46785">
    <property type="entry name" value="Winged helix' DNA-binding domain"/>
    <property type="match status" value="1"/>
</dbReference>
<keyword evidence="3" id="KW-0804">Transcription</keyword>
<dbReference type="InterPro" id="IPR036390">
    <property type="entry name" value="WH_DNA-bd_sf"/>
</dbReference>
<gene>
    <name evidence="6" type="ORF">SAMN04487993_102920</name>
</gene>
<dbReference type="AlphaFoldDB" id="A0A1G8TCY2"/>
<organism evidence="6 7">
    <name type="scientific">Salipiger marinus</name>
    <dbReference type="NCBI Taxonomy" id="555512"/>
    <lineage>
        <taxon>Bacteria</taxon>
        <taxon>Pseudomonadati</taxon>
        <taxon>Pseudomonadota</taxon>
        <taxon>Alphaproteobacteria</taxon>
        <taxon>Rhodobacterales</taxon>
        <taxon>Roseobacteraceae</taxon>
        <taxon>Salipiger</taxon>
    </lineage>
</organism>
<feature type="region of interest" description="Disordered" evidence="4">
    <location>
        <begin position="163"/>
        <end position="182"/>
    </location>
</feature>
<keyword evidence="7" id="KW-1185">Reference proteome</keyword>
<keyword evidence="2 6" id="KW-0238">DNA-binding</keyword>
<dbReference type="InterPro" id="IPR036388">
    <property type="entry name" value="WH-like_DNA-bd_sf"/>
</dbReference>
<dbReference type="Gene3D" id="1.10.10.10">
    <property type="entry name" value="Winged helix-like DNA-binding domain superfamily/Winged helix DNA-binding domain"/>
    <property type="match status" value="1"/>
</dbReference>
<dbReference type="PROSITE" id="PS50995">
    <property type="entry name" value="HTH_MARR_2"/>
    <property type="match status" value="1"/>
</dbReference>
<dbReference type="PANTHER" id="PTHR35790">
    <property type="entry name" value="HTH-TYPE TRANSCRIPTIONAL REGULATOR PCHR"/>
    <property type="match status" value="1"/>
</dbReference>
<sequence length="182" mass="20449">MTASSDIDGIGSHDDDIRYLFSYNLQRLAGLSSRIALLGLKPDFDLNTHDWRAMAVLDFLGVAPLHTLAKRAGVQKSQMSRTVSALEERGFIGRETNPEDKRSVNLRLTHAGQKLVRDVLAASRERNRHMLAELTQEERCELMRLMEKVSRGSLAYLRALKGETAPPRRPPPPATIFETEIL</sequence>
<dbReference type="OrthoDB" id="5511415at2"/>
<evidence type="ECO:0000259" key="5">
    <source>
        <dbReference type="PROSITE" id="PS50995"/>
    </source>
</evidence>
<keyword evidence="1" id="KW-0805">Transcription regulation</keyword>
<dbReference type="PANTHER" id="PTHR35790:SF4">
    <property type="entry name" value="HTH-TYPE TRANSCRIPTIONAL REGULATOR PCHR"/>
    <property type="match status" value="1"/>
</dbReference>
<reference evidence="6 7" key="1">
    <citation type="submission" date="2016-10" db="EMBL/GenBank/DDBJ databases">
        <authorList>
            <person name="de Groot N.N."/>
        </authorList>
    </citation>
    <scope>NUCLEOTIDE SEQUENCE [LARGE SCALE GENOMIC DNA]</scope>
    <source>
        <strain evidence="6 7">DSM 26424</strain>
    </source>
</reference>
<evidence type="ECO:0000256" key="2">
    <source>
        <dbReference type="ARBA" id="ARBA00023125"/>
    </source>
</evidence>
<protein>
    <submittedName>
        <fullName evidence="6">DNA-binding transcriptional regulator, MarR family</fullName>
    </submittedName>
</protein>
<dbReference type="RefSeq" id="WP_089851498.1">
    <property type="nucleotide sequence ID" value="NZ_FNEJ01000029.1"/>
</dbReference>
<evidence type="ECO:0000313" key="7">
    <source>
        <dbReference type="Proteomes" id="UP000199093"/>
    </source>
</evidence>
<dbReference type="Pfam" id="PF01047">
    <property type="entry name" value="MarR"/>
    <property type="match status" value="1"/>
</dbReference>
<evidence type="ECO:0000256" key="3">
    <source>
        <dbReference type="ARBA" id="ARBA00023163"/>
    </source>
</evidence>
<dbReference type="SMART" id="SM00347">
    <property type="entry name" value="HTH_MARR"/>
    <property type="match status" value="1"/>
</dbReference>
<dbReference type="GO" id="GO:0003677">
    <property type="term" value="F:DNA binding"/>
    <property type="evidence" value="ECO:0007669"/>
    <property type="project" value="UniProtKB-KW"/>
</dbReference>
<dbReference type="GO" id="GO:0003700">
    <property type="term" value="F:DNA-binding transcription factor activity"/>
    <property type="evidence" value="ECO:0007669"/>
    <property type="project" value="InterPro"/>
</dbReference>
<dbReference type="Proteomes" id="UP000199093">
    <property type="component" value="Unassembled WGS sequence"/>
</dbReference>
<proteinExistence type="predicted"/>
<dbReference type="EMBL" id="FNEJ01000029">
    <property type="protein sequence ID" value="SDJ39439.1"/>
    <property type="molecule type" value="Genomic_DNA"/>
</dbReference>